<dbReference type="GeneID" id="116220555"/>
<name>A0A6P8F6X3_CLUHA</name>
<dbReference type="Proteomes" id="UP000515152">
    <property type="component" value="Chromosome 5"/>
</dbReference>
<reference evidence="3" key="1">
    <citation type="submission" date="2025-08" db="UniProtKB">
        <authorList>
            <consortium name="RefSeq"/>
        </authorList>
    </citation>
    <scope>IDENTIFICATION</scope>
</reference>
<accession>A0A6P8F6X3</accession>
<dbReference type="AlphaFoldDB" id="A0A6P8F6X3"/>
<organism evidence="2 3">
    <name type="scientific">Clupea harengus</name>
    <name type="common">Atlantic herring</name>
    <dbReference type="NCBI Taxonomy" id="7950"/>
    <lineage>
        <taxon>Eukaryota</taxon>
        <taxon>Metazoa</taxon>
        <taxon>Chordata</taxon>
        <taxon>Craniata</taxon>
        <taxon>Vertebrata</taxon>
        <taxon>Euteleostomi</taxon>
        <taxon>Actinopterygii</taxon>
        <taxon>Neopterygii</taxon>
        <taxon>Teleostei</taxon>
        <taxon>Clupei</taxon>
        <taxon>Clupeiformes</taxon>
        <taxon>Clupeoidei</taxon>
        <taxon>Clupeidae</taxon>
        <taxon>Clupea</taxon>
    </lineage>
</organism>
<evidence type="ECO:0000313" key="2">
    <source>
        <dbReference type="Proteomes" id="UP000515152"/>
    </source>
</evidence>
<sequence>MQPYLLSDRHILFSLSGKHKHQSSKGTLGRTRQKNHPDIMPAHNTVRTVNDTAGTFSMTTSTSLTVAPEVDKREDIFSEQDDANQYHVYNSISDTPSISNQGDPTYSLVQDHRSPVVTQQDMTYSLLQVH</sequence>
<proteinExistence type="predicted"/>
<protein>
    <submittedName>
        <fullName evidence="3">Uncharacterized protein LOC116220555 isoform X2</fullName>
    </submittedName>
</protein>
<evidence type="ECO:0000313" key="3">
    <source>
        <dbReference type="RefSeq" id="XP_031424258.1"/>
    </source>
</evidence>
<evidence type="ECO:0000256" key="1">
    <source>
        <dbReference type="SAM" id="MobiDB-lite"/>
    </source>
</evidence>
<feature type="region of interest" description="Disordered" evidence="1">
    <location>
        <begin position="16"/>
        <end position="42"/>
    </location>
</feature>
<gene>
    <name evidence="3" type="primary">LOC116220555</name>
</gene>
<keyword evidence="2" id="KW-1185">Reference proteome</keyword>
<dbReference type="RefSeq" id="XP_031424258.1">
    <property type="nucleotide sequence ID" value="XM_031568398.1"/>
</dbReference>